<accession>G4NPP1</accession>
<organism evidence="2 3">
    <name type="scientific">Chlamydia trachomatis serovar A (strain A2497)</name>
    <dbReference type="NCBI Taxonomy" id="580047"/>
    <lineage>
        <taxon>Bacteria</taxon>
        <taxon>Pseudomonadati</taxon>
        <taxon>Chlamydiota</taxon>
        <taxon>Chlamydiia</taxon>
        <taxon>Chlamydiales</taxon>
        <taxon>Chlamydiaceae</taxon>
        <taxon>Chlamydia/Chlamydophila group</taxon>
        <taxon>Chlamydia</taxon>
    </lineage>
</organism>
<evidence type="ECO:0000313" key="3">
    <source>
        <dbReference type="Proteomes" id="UP000009287"/>
    </source>
</evidence>
<sequence>MQQPPTLWSQTCRYSPMRMALDKKKRLTLFVEKRMFRSQKPKKNKCCLWLRGVLFGGFLATLLTSLFLPKSGMQIRKKLLRVKTSGTKKGRALLKNSKHHTREFAEQTKLLAKNISKEIQDFTQSIIDESRRD</sequence>
<keyword evidence="1" id="KW-1133">Transmembrane helix</keyword>
<dbReference type="KEGG" id="cra:CTO_0886"/>
<dbReference type="Proteomes" id="UP000009287">
    <property type="component" value="Chromosome"/>
</dbReference>
<feature type="transmembrane region" description="Helical" evidence="1">
    <location>
        <begin position="48"/>
        <end position="68"/>
    </location>
</feature>
<name>G4NPP1_CHLT4</name>
<protein>
    <submittedName>
        <fullName evidence="2">Putative membrane associated protein</fullName>
    </submittedName>
</protein>
<gene>
    <name evidence="2" type="ordered locus">CTO_0886</name>
</gene>
<evidence type="ECO:0000256" key="1">
    <source>
        <dbReference type="SAM" id="Phobius"/>
    </source>
</evidence>
<reference evidence="2 3" key="1">
    <citation type="journal article" date="2011" name="J. Exp. Med.">
        <title>A live-attenuated chlamydial vaccine protects against trachoma in nonhuman primates.</title>
        <authorList>
            <person name="Kari L."/>
            <person name="Whitmire W.M."/>
            <person name="Olivares-Zavaleta N."/>
            <person name="Goheen M.M."/>
            <person name="Taylor L.D."/>
            <person name="Carlson J.H."/>
            <person name="Sturdevant G.L."/>
            <person name="Lu C."/>
            <person name="Bakios L.E."/>
            <person name="Randall L.B."/>
            <person name="Parnell M.J."/>
            <person name="Zhong G."/>
            <person name="Caldwell H.D."/>
        </authorList>
    </citation>
    <scope>NUCLEOTIDE SEQUENCE [LARGE SCALE GENOMIC DNA]</scope>
    <source>
        <strain evidence="2 3">A2497</strain>
    </source>
</reference>
<proteinExistence type="predicted"/>
<dbReference type="AlphaFoldDB" id="G4NPP1"/>
<evidence type="ECO:0000313" key="2">
    <source>
        <dbReference type="EMBL" id="AEP35714.1"/>
    </source>
</evidence>
<dbReference type="PATRIC" id="fig|580047.4.peg.902"/>
<keyword evidence="1" id="KW-0472">Membrane</keyword>
<dbReference type="EMBL" id="CP002401">
    <property type="protein sequence ID" value="AEP35714.1"/>
    <property type="molecule type" value="Genomic_DNA"/>
</dbReference>
<keyword evidence="1" id="KW-0812">Transmembrane</keyword>